<feature type="compositionally biased region" description="Basic and acidic residues" evidence="1">
    <location>
        <begin position="483"/>
        <end position="504"/>
    </location>
</feature>
<feature type="signal peptide" evidence="3">
    <location>
        <begin position="1"/>
        <end position="21"/>
    </location>
</feature>
<sequence>MLQRALATLLCLLGVVAISLAAASATVWRPSDTLVAQAQAADGGTMVVTAPGVLDLAADEVLVEARAQGDQAVVIALGRTSDVEAWVGEDAYTLVTGFADAEVLRTEVVEPAPEEAEGDAEETAADAPEAEDSEAAEEDAEPRPAPDPAGSDLWVTEVGGVGEAELSWTTEPGRWSVLVATTGEDAGPPSVSLTWPQEVRTPWLVPGVAVGSVLLLAGIVWWALLLLRARREARRPAPIRVTSTPAGGLPLHVGTVTPLGGAPTRQSTSPQVEGVGSGGGPTTAAPAPLAGAAAAEASGPDGPPTGPMTRRQIRELEQRRALEARQATSRGRRPARGAESAPTGQTPAVPPAGGPPAPAAPPAGPPSASDATTRPPGDRADEPQPAAGWRGRLGRALPARRSEKATADSPGAPLAPGRAGRGAGGLTDRPGDAPGSGAAGTPPGPAPLTWSTRPQAGQSASADAWRKAWGFGPEGGAAGSAEDAERSTKDPDPRDGSSRGRRDEDEGGAS</sequence>
<keyword evidence="2" id="KW-0472">Membrane</keyword>
<feature type="region of interest" description="Disordered" evidence="1">
    <location>
        <begin position="245"/>
        <end position="309"/>
    </location>
</feature>
<feature type="compositionally biased region" description="Polar residues" evidence="1">
    <location>
        <begin position="449"/>
        <end position="461"/>
    </location>
</feature>
<gene>
    <name evidence="4" type="ORF">J4G33_03390</name>
</gene>
<dbReference type="RefSeq" id="WP_208054457.1">
    <property type="nucleotide sequence ID" value="NZ_JAGEMK010000001.1"/>
</dbReference>
<keyword evidence="3" id="KW-0732">Signal</keyword>
<dbReference type="Proteomes" id="UP000664209">
    <property type="component" value="Unassembled WGS sequence"/>
</dbReference>
<proteinExistence type="predicted"/>
<feature type="compositionally biased region" description="Acidic residues" evidence="1">
    <location>
        <begin position="112"/>
        <end position="140"/>
    </location>
</feature>
<comment type="caution">
    <text evidence="4">The sequence shown here is derived from an EMBL/GenBank/DDBJ whole genome shotgun (WGS) entry which is preliminary data.</text>
</comment>
<feature type="compositionally biased region" description="Low complexity" evidence="1">
    <location>
        <begin position="282"/>
        <end position="300"/>
    </location>
</feature>
<feature type="compositionally biased region" description="Pro residues" evidence="1">
    <location>
        <begin position="348"/>
        <end position="365"/>
    </location>
</feature>
<keyword evidence="5" id="KW-1185">Reference proteome</keyword>
<reference evidence="4" key="1">
    <citation type="submission" date="2021-03" db="EMBL/GenBank/DDBJ databases">
        <title>Actinotalea soli sp. nov., isolated from soil.</title>
        <authorList>
            <person name="Ping W."/>
            <person name="Zhang J."/>
        </authorList>
    </citation>
    <scope>NUCLEOTIDE SEQUENCE</scope>
    <source>
        <strain evidence="4">BY-33</strain>
    </source>
</reference>
<feature type="compositionally biased region" description="Low complexity" evidence="1">
    <location>
        <begin position="432"/>
        <end position="441"/>
    </location>
</feature>
<dbReference type="EMBL" id="JAGEMK010000001">
    <property type="protein sequence ID" value="MBO1750840.1"/>
    <property type="molecule type" value="Genomic_DNA"/>
</dbReference>
<name>A0A939LQN3_9CELL</name>
<accession>A0A939LQN3</accession>
<evidence type="ECO:0000313" key="4">
    <source>
        <dbReference type="EMBL" id="MBO1750840.1"/>
    </source>
</evidence>
<feature type="compositionally biased region" description="Low complexity" evidence="1">
    <location>
        <begin position="385"/>
        <end position="399"/>
    </location>
</feature>
<evidence type="ECO:0000256" key="2">
    <source>
        <dbReference type="SAM" id="Phobius"/>
    </source>
</evidence>
<keyword evidence="2" id="KW-1133">Transmembrane helix</keyword>
<feature type="region of interest" description="Disordered" evidence="1">
    <location>
        <begin position="110"/>
        <end position="154"/>
    </location>
</feature>
<organism evidence="4 5">
    <name type="scientific">Actinotalea soli</name>
    <dbReference type="NCBI Taxonomy" id="2819234"/>
    <lineage>
        <taxon>Bacteria</taxon>
        <taxon>Bacillati</taxon>
        <taxon>Actinomycetota</taxon>
        <taxon>Actinomycetes</taxon>
        <taxon>Micrococcales</taxon>
        <taxon>Cellulomonadaceae</taxon>
        <taxon>Actinotalea</taxon>
    </lineage>
</organism>
<protein>
    <submittedName>
        <fullName evidence="4">Uncharacterized protein</fullName>
    </submittedName>
</protein>
<evidence type="ECO:0000256" key="1">
    <source>
        <dbReference type="SAM" id="MobiDB-lite"/>
    </source>
</evidence>
<feature type="region of interest" description="Disordered" evidence="1">
    <location>
        <begin position="322"/>
        <end position="510"/>
    </location>
</feature>
<evidence type="ECO:0000313" key="5">
    <source>
        <dbReference type="Proteomes" id="UP000664209"/>
    </source>
</evidence>
<evidence type="ECO:0000256" key="3">
    <source>
        <dbReference type="SAM" id="SignalP"/>
    </source>
</evidence>
<dbReference type="AlphaFoldDB" id="A0A939LQN3"/>
<feature type="transmembrane region" description="Helical" evidence="2">
    <location>
        <begin position="203"/>
        <end position="227"/>
    </location>
</feature>
<keyword evidence="2" id="KW-0812">Transmembrane</keyword>
<feature type="chain" id="PRO_5037531573" evidence="3">
    <location>
        <begin position="22"/>
        <end position="510"/>
    </location>
</feature>